<comment type="caution">
    <text evidence="1">The sequence shown here is derived from an EMBL/GenBank/DDBJ whole genome shotgun (WGS) entry which is preliminary data.</text>
</comment>
<accession>A0A8S1XZ32</accession>
<proteinExistence type="predicted"/>
<keyword evidence="2" id="KW-1185">Reference proteome</keyword>
<dbReference type="Proteomes" id="UP000683925">
    <property type="component" value="Unassembled WGS sequence"/>
</dbReference>
<dbReference type="EMBL" id="CAJJDP010000137">
    <property type="protein sequence ID" value="CAD8205708.1"/>
    <property type="molecule type" value="Genomic_DNA"/>
</dbReference>
<organism evidence="1 2">
    <name type="scientific">Paramecium octaurelia</name>
    <dbReference type="NCBI Taxonomy" id="43137"/>
    <lineage>
        <taxon>Eukaryota</taxon>
        <taxon>Sar</taxon>
        <taxon>Alveolata</taxon>
        <taxon>Ciliophora</taxon>
        <taxon>Intramacronucleata</taxon>
        <taxon>Oligohymenophorea</taxon>
        <taxon>Peniculida</taxon>
        <taxon>Parameciidae</taxon>
        <taxon>Paramecium</taxon>
    </lineage>
</organism>
<reference evidence="1" key="1">
    <citation type="submission" date="2021-01" db="EMBL/GenBank/DDBJ databases">
        <authorList>
            <consortium name="Genoscope - CEA"/>
            <person name="William W."/>
        </authorList>
    </citation>
    <scope>NUCLEOTIDE SEQUENCE</scope>
</reference>
<evidence type="ECO:0000313" key="1">
    <source>
        <dbReference type="EMBL" id="CAD8205708.1"/>
    </source>
</evidence>
<gene>
    <name evidence="1" type="ORF">POCTA_138.1.T1360061</name>
</gene>
<name>A0A8S1XZ32_PAROT</name>
<evidence type="ECO:0000313" key="2">
    <source>
        <dbReference type="Proteomes" id="UP000683925"/>
    </source>
</evidence>
<protein>
    <submittedName>
        <fullName evidence="1">Uncharacterized protein</fullName>
    </submittedName>
</protein>
<dbReference type="AlphaFoldDB" id="A0A8S1XZ32"/>
<sequence length="84" mass="9835">MKIDINQISPSLATALHRTSLGFEKPKIIKRPLMKSQLGDIDFLQRLKDLESDGEQKLDTKIQRLHRQNIVEQHNRTYPPKNIF</sequence>